<dbReference type="InterPro" id="IPR000835">
    <property type="entry name" value="HTH_MarR-typ"/>
</dbReference>
<evidence type="ECO:0000313" key="7">
    <source>
        <dbReference type="Proteomes" id="UP001165565"/>
    </source>
</evidence>
<dbReference type="InterPro" id="IPR039422">
    <property type="entry name" value="MarR/SlyA-like"/>
</dbReference>
<protein>
    <submittedName>
        <fullName evidence="6">MarR family transcriptional regulator</fullName>
    </submittedName>
</protein>
<dbReference type="Pfam" id="PF01047">
    <property type="entry name" value="MarR"/>
    <property type="match status" value="1"/>
</dbReference>
<feature type="region of interest" description="Disordered" evidence="4">
    <location>
        <begin position="1"/>
        <end position="28"/>
    </location>
</feature>
<dbReference type="GO" id="GO:0003700">
    <property type="term" value="F:DNA-binding transcription factor activity"/>
    <property type="evidence" value="ECO:0007669"/>
    <property type="project" value="InterPro"/>
</dbReference>
<evidence type="ECO:0000256" key="4">
    <source>
        <dbReference type="SAM" id="MobiDB-lite"/>
    </source>
</evidence>
<dbReference type="InterPro" id="IPR036390">
    <property type="entry name" value="WH_DNA-bd_sf"/>
</dbReference>
<evidence type="ECO:0000259" key="5">
    <source>
        <dbReference type="PROSITE" id="PS50995"/>
    </source>
</evidence>
<organism evidence="6 7">
    <name type="scientific">Sphingomonas lycopersici</name>
    <dbReference type="NCBI Taxonomy" id="2951807"/>
    <lineage>
        <taxon>Bacteria</taxon>
        <taxon>Pseudomonadati</taxon>
        <taxon>Pseudomonadota</taxon>
        <taxon>Alphaproteobacteria</taxon>
        <taxon>Sphingomonadales</taxon>
        <taxon>Sphingomonadaceae</taxon>
        <taxon>Sphingomonas</taxon>
    </lineage>
</organism>
<dbReference type="PRINTS" id="PR00598">
    <property type="entry name" value="HTHMARR"/>
</dbReference>
<accession>A0AA41Z628</accession>
<sequence length="205" mass="23549">MSDGTQKRAGRRSEQRRGPQPALVPQRDALREQIDRIADDKGPAISERHLLNYRTHFPEEAGDYDYFRMTRAIVTAARRWRKVANDRVKPLKQTMARWETLFLVAFAERDMTQGEMARLISVEGPTMVRMLDLLARDGLIERRQSETDARVTTNRITPAGTAVIGEIMKVTNKLRSEVLDGVDPDDLQIALKVLNQILRRLDQLR</sequence>
<evidence type="ECO:0000256" key="3">
    <source>
        <dbReference type="ARBA" id="ARBA00023163"/>
    </source>
</evidence>
<comment type="caution">
    <text evidence="6">The sequence shown here is derived from an EMBL/GenBank/DDBJ whole genome shotgun (WGS) entry which is preliminary data.</text>
</comment>
<evidence type="ECO:0000256" key="1">
    <source>
        <dbReference type="ARBA" id="ARBA00023015"/>
    </source>
</evidence>
<dbReference type="InterPro" id="IPR036388">
    <property type="entry name" value="WH-like_DNA-bd_sf"/>
</dbReference>
<proteinExistence type="predicted"/>
<dbReference type="SMART" id="SM00347">
    <property type="entry name" value="HTH_MARR"/>
    <property type="match status" value="1"/>
</dbReference>
<dbReference type="PANTHER" id="PTHR33164">
    <property type="entry name" value="TRANSCRIPTIONAL REGULATOR, MARR FAMILY"/>
    <property type="match status" value="1"/>
</dbReference>
<keyword evidence="1" id="KW-0805">Transcription regulation</keyword>
<dbReference type="SUPFAM" id="SSF46785">
    <property type="entry name" value="Winged helix' DNA-binding domain"/>
    <property type="match status" value="1"/>
</dbReference>
<gene>
    <name evidence="6" type="ORF">NEE01_01685</name>
</gene>
<feature type="domain" description="HTH marR-type" evidence="5">
    <location>
        <begin position="66"/>
        <end position="203"/>
    </location>
</feature>
<evidence type="ECO:0000256" key="2">
    <source>
        <dbReference type="ARBA" id="ARBA00023125"/>
    </source>
</evidence>
<name>A0AA41Z628_9SPHN</name>
<dbReference type="RefSeq" id="WP_179514243.1">
    <property type="nucleotide sequence ID" value="NZ_JANFAU010000001.1"/>
</dbReference>
<evidence type="ECO:0000313" key="6">
    <source>
        <dbReference type="EMBL" id="MCW6533489.1"/>
    </source>
</evidence>
<keyword evidence="2" id="KW-0238">DNA-binding</keyword>
<dbReference type="GO" id="GO:0006950">
    <property type="term" value="P:response to stress"/>
    <property type="evidence" value="ECO:0007669"/>
    <property type="project" value="TreeGrafter"/>
</dbReference>
<keyword evidence="7" id="KW-1185">Reference proteome</keyword>
<dbReference type="EMBL" id="JANFAV010000001">
    <property type="protein sequence ID" value="MCW6533489.1"/>
    <property type="molecule type" value="Genomic_DNA"/>
</dbReference>
<dbReference type="AlphaFoldDB" id="A0AA41Z628"/>
<dbReference type="Gene3D" id="1.10.10.10">
    <property type="entry name" value="Winged helix-like DNA-binding domain superfamily/Winged helix DNA-binding domain"/>
    <property type="match status" value="1"/>
</dbReference>
<dbReference type="Proteomes" id="UP001165565">
    <property type="component" value="Unassembled WGS sequence"/>
</dbReference>
<reference evidence="6" key="1">
    <citation type="submission" date="2022-06" db="EMBL/GenBank/DDBJ databases">
        <title>Sphingomonas sp. nov. isolated from rhizosphere soil of tomato.</title>
        <authorList>
            <person name="Dong H."/>
            <person name="Gao R."/>
        </authorList>
    </citation>
    <scope>NUCLEOTIDE SEQUENCE</scope>
    <source>
        <strain evidence="6">MMSM24</strain>
    </source>
</reference>
<dbReference type="PROSITE" id="PS50995">
    <property type="entry name" value="HTH_MARR_2"/>
    <property type="match status" value="1"/>
</dbReference>
<keyword evidence="3" id="KW-0804">Transcription</keyword>
<dbReference type="PANTHER" id="PTHR33164:SF64">
    <property type="entry name" value="TRANSCRIPTIONAL REGULATOR SLYA"/>
    <property type="match status" value="1"/>
</dbReference>
<dbReference type="GO" id="GO:0003677">
    <property type="term" value="F:DNA binding"/>
    <property type="evidence" value="ECO:0007669"/>
    <property type="project" value="UniProtKB-KW"/>
</dbReference>